<dbReference type="Proteomes" id="UP001189429">
    <property type="component" value="Unassembled WGS sequence"/>
</dbReference>
<dbReference type="EMBL" id="CAUYUJ010014549">
    <property type="protein sequence ID" value="CAK0843100.1"/>
    <property type="molecule type" value="Genomic_DNA"/>
</dbReference>
<reference evidence="1" key="1">
    <citation type="submission" date="2023-10" db="EMBL/GenBank/DDBJ databases">
        <authorList>
            <person name="Chen Y."/>
            <person name="Shah S."/>
            <person name="Dougan E. K."/>
            <person name="Thang M."/>
            <person name="Chan C."/>
        </authorList>
    </citation>
    <scope>NUCLEOTIDE SEQUENCE [LARGE SCALE GENOMIC DNA]</scope>
</reference>
<keyword evidence="2" id="KW-1185">Reference proteome</keyword>
<gene>
    <name evidence="1" type="ORF">PCOR1329_LOCUS37539</name>
</gene>
<accession>A0ABN9TBM1</accession>
<comment type="caution">
    <text evidence="1">The sequence shown here is derived from an EMBL/GenBank/DDBJ whole genome shotgun (WGS) entry which is preliminary data.</text>
</comment>
<organism evidence="1 2">
    <name type="scientific">Prorocentrum cordatum</name>
    <dbReference type="NCBI Taxonomy" id="2364126"/>
    <lineage>
        <taxon>Eukaryota</taxon>
        <taxon>Sar</taxon>
        <taxon>Alveolata</taxon>
        <taxon>Dinophyceae</taxon>
        <taxon>Prorocentrales</taxon>
        <taxon>Prorocentraceae</taxon>
        <taxon>Prorocentrum</taxon>
    </lineage>
</organism>
<sequence>MLRRQARDRERWRLAEALDRERELIAPASAGEGSINNEARLVARRQLSMERNLGTKRHLVRMLELCAMELLRMAMHAKALEFQAMARVQHLRKLFLKAPASTRSCRAVSV</sequence>
<protein>
    <submittedName>
        <fullName evidence="1">Uncharacterized protein</fullName>
    </submittedName>
</protein>
<name>A0ABN9TBM1_9DINO</name>
<evidence type="ECO:0000313" key="1">
    <source>
        <dbReference type="EMBL" id="CAK0843100.1"/>
    </source>
</evidence>
<proteinExistence type="predicted"/>
<evidence type="ECO:0000313" key="2">
    <source>
        <dbReference type="Proteomes" id="UP001189429"/>
    </source>
</evidence>